<feature type="region of interest" description="Disordered" evidence="1">
    <location>
        <begin position="176"/>
        <end position="195"/>
    </location>
</feature>
<reference evidence="2 3" key="1">
    <citation type="submission" date="2016-06" db="EMBL/GenBank/DDBJ databases">
        <authorList>
            <person name="Kjaerup R.B."/>
            <person name="Dalgaard T.S."/>
            <person name="Juul-Madsen H.R."/>
        </authorList>
    </citation>
    <scope>NUCLEOTIDE SEQUENCE [LARGE SCALE GENOMIC DNA]</scope>
</reference>
<feature type="region of interest" description="Disordered" evidence="1">
    <location>
        <begin position="217"/>
        <end position="256"/>
    </location>
</feature>
<accession>A0A1X7S1H3</accession>
<keyword evidence="3" id="KW-1185">Reference proteome</keyword>
<gene>
    <name evidence="2" type="ORF">ZT3D7_G8632</name>
</gene>
<evidence type="ECO:0000313" key="3">
    <source>
        <dbReference type="Proteomes" id="UP000215127"/>
    </source>
</evidence>
<feature type="compositionally biased region" description="Polar residues" evidence="1">
    <location>
        <begin position="46"/>
        <end position="58"/>
    </location>
</feature>
<feature type="compositionally biased region" description="Basic residues" evidence="1">
    <location>
        <begin position="135"/>
        <end position="148"/>
    </location>
</feature>
<feature type="region of interest" description="Disordered" evidence="1">
    <location>
        <begin position="1"/>
        <end position="148"/>
    </location>
</feature>
<proteinExistence type="predicted"/>
<feature type="compositionally biased region" description="Polar residues" evidence="1">
    <location>
        <begin position="25"/>
        <end position="35"/>
    </location>
</feature>
<evidence type="ECO:0000256" key="1">
    <source>
        <dbReference type="SAM" id="MobiDB-lite"/>
    </source>
</evidence>
<name>A0A1X7S1H3_ZYMT9</name>
<evidence type="ECO:0000313" key="2">
    <source>
        <dbReference type="EMBL" id="SMQ53479.1"/>
    </source>
</evidence>
<protein>
    <submittedName>
        <fullName evidence="2">Uncharacterized protein</fullName>
    </submittedName>
</protein>
<dbReference type="Proteomes" id="UP000215127">
    <property type="component" value="Chromosome 8"/>
</dbReference>
<dbReference type="EMBL" id="LT853699">
    <property type="protein sequence ID" value="SMQ53479.1"/>
    <property type="molecule type" value="Genomic_DNA"/>
</dbReference>
<dbReference type="AlphaFoldDB" id="A0A1X7S1H3"/>
<sequence>MTTHAPRVPFAPLDNPRLQHLANAKNRQNGLSSLKPSAFPGKPSKLASSTIKTTSPPNKRSYEPSIFEDYDSENVDPSTFDSPPKKAKSSDAKPFTFTLTSTKSMPPPSAFPFSTPIKSNISAPRTPMTAPAGRSPKRKIASISKNRRVSAPFSRIDPPFAQRSTSALPFSLDAALSGSLSATPPPQSAGATIQESMPKNWFFEIYEDTPDELAANLMEHSASTLDLSSDDEGGKREGDGRGKENTPPEGYDGPGMVREVAATGERRTRKVEIVRQKVDVGEMDDGERSPLSALETEAFIPEGLDKESHVVVEEGVDVVERKEVVEGKKVEEEKDGKSLKKAKRALEEESEVLVWQDDEK</sequence>
<dbReference type="STRING" id="1276538.A0A1X7S1H3"/>
<organism evidence="2 3">
    <name type="scientific">Zymoseptoria tritici (strain ST99CH_3D7)</name>
    <dbReference type="NCBI Taxonomy" id="1276538"/>
    <lineage>
        <taxon>Eukaryota</taxon>
        <taxon>Fungi</taxon>
        <taxon>Dikarya</taxon>
        <taxon>Ascomycota</taxon>
        <taxon>Pezizomycotina</taxon>
        <taxon>Dothideomycetes</taxon>
        <taxon>Dothideomycetidae</taxon>
        <taxon>Mycosphaerellales</taxon>
        <taxon>Mycosphaerellaceae</taxon>
        <taxon>Zymoseptoria</taxon>
    </lineage>
</organism>
<feature type="compositionally biased region" description="Basic and acidic residues" evidence="1">
    <location>
        <begin position="232"/>
        <end position="246"/>
    </location>
</feature>